<evidence type="ECO:0000256" key="3">
    <source>
        <dbReference type="ARBA" id="ARBA00023134"/>
    </source>
</evidence>
<dbReference type="Pfam" id="PF03668">
    <property type="entry name" value="RapZ-like_N"/>
    <property type="match status" value="1"/>
</dbReference>
<dbReference type="InterPro" id="IPR053930">
    <property type="entry name" value="RapZ-like_N"/>
</dbReference>
<gene>
    <name evidence="7" type="ORF">SAMN04490355_100591</name>
</gene>
<dbReference type="HAMAP" id="MF_00636">
    <property type="entry name" value="RapZ_like"/>
    <property type="match status" value="1"/>
</dbReference>
<dbReference type="RefSeq" id="WP_090933150.1">
    <property type="nucleotide sequence ID" value="NZ_FOTS01000005.1"/>
</dbReference>
<dbReference type="OrthoDB" id="9784461at2"/>
<dbReference type="Gene3D" id="3.40.50.300">
    <property type="entry name" value="P-loop containing nucleotide triphosphate hydrolases"/>
    <property type="match status" value="1"/>
</dbReference>
<dbReference type="PANTHER" id="PTHR30448">
    <property type="entry name" value="RNASE ADAPTER PROTEIN RAPZ"/>
    <property type="match status" value="1"/>
</dbReference>
<dbReference type="STRING" id="1123291.SAMN04490355_100591"/>
<protein>
    <submittedName>
        <fullName evidence="7">UPF0042 nucleotide-binding protein</fullName>
    </submittedName>
</protein>
<sequence>MDDVRLVIITGMSGAGKTQVVRTMEDLGYFCVDNLPPMLIPKFAELCTQSAGRVNKVGLVVDIRGREFFDTLIQALEDLEKQGYRYEMLFLEASDETLIRRYKETRRRHPMAPHGRIIEGISREREKIDHVRGRATQIIDTSELSTAKLREKITGLFTSEHEQQRMNITVVSFGFKYGIPLDADMVFDVRFLPNPFYVESLRRKSGAVAEVGDYIWKWPITQQFMEQVSGFVDFLVPNYIKEGKSQLIIAIGCTGGMHRSVFVAGKIYEGLKNKGYKVNVDHRDIKHNVLEAPVEG</sequence>
<dbReference type="PANTHER" id="PTHR30448:SF0">
    <property type="entry name" value="RNASE ADAPTER PROTEIN RAPZ"/>
    <property type="match status" value="1"/>
</dbReference>
<dbReference type="PIRSF" id="PIRSF005052">
    <property type="entry name" value="P-loopkin"/>
    <property type="match status" value="1"/>
</dbReference>
<feature type="binding site" evidence="4">
    <location>
        <begin position="11"/>
        <end position="18"/>
    </location>
    <ligand>
        <name>ATP</name>
        <dbReference type="ChEBI" id="CHEBI:30616"/>
    </ligand>
</feature>
<dbReference type="Pfam" id="PF22740">
    <property type="entry name" value="PapZ_C"/>
    <property type="match status" value="1"/>
</dbReference>
<feature type="domain" description="RapZ-like N-terminal" evidence="5">
    <location>
        <begin position="5"/>
        <end position="159"/>
    </location>
</feature>
<dbReference type="EMBL" id="FOTS01000005">
    <property type="protein sequence ID" value="SFL46316.1"/>
    <property type="molecule type" value="Genomic_DNA"/>
</dbReference>
<evidence type="ECO:0000313" key="7">
    <source>
        <dbReference type="EMBL" id="SFL46316.1"/>
    </source>
</evidence>
<keyword evidence="2 4" id="KW-0067">ATP-binding</keyword>
<feature type="binding site" evidence="4">
    <location>
        <begin position="62"/>
        <end position="65"/>
    </location>
    <ligand>
        <name>GTP</name>
        <dbReference type="ChEBI" id="CHEBI:37565"/>
    </ligand>
</feature>
<evidence type="ECO:0000259" key="5">
    <source>
        <dbReference type="Pfam" id="PF03668"/>
    </source>
</evidence>
<name>A0A1I4HXZ6_9FIRM</name>
<dbReference type="Proteomes" id="UP000199520">
    <property type="component" value="Unassembled WGS sequence"/>
</dbReference>
<dbReference type="SUPFAM" id="SSF52540">
    <property type="entry name" value="P-loop containing nucleoside triphosphate hydrolases"/>
    <property type="match status" value="1"/>
</dbReference>
<accession>A0A1I4HXZ6</accession>
<dbReference type="AlphaFoldDB" id="A0A1I4HXZ6"/>
<organism evidence="7 8">
    <name type="scientific">Pelosinus propionicus DSM 13327</name>
    <dbReference type="NCBI Taxonomy" id="1123291"/>
    <lineage>
        <taxon>Bacteria</taxon>
        <taxon>Bacillati</taxon>
        <taxon>Bacillota</taxon>
        <taxon>Negativicutes</taxon>
        <taxon>Selenomonadales</taxon>
        <taxon>Sporomusaceae</taxon>
        <taxon>Pelosinus</taxon>
    </lineage>
</organism>
<evidence type="ECO:0000313" key="8">
    <source>
        <dbReference type="Proteomes" id="UP000199520"/>
    </source>
</evidence>
<dbReference type="InterPro" id="IPR027417">
    <property type="entry name" value="P-loop_NTPase"/>
</dbReference>
<dbReference type="InterPro" id="IPR053931">
    <property type="entry name" value="RapZ_C"/>
</dbReference>
<dbReference type="GO" id="GO:0005525">
    <property type="term" value="F:GTP binding"/>
    <property type="evidence" value="ECO:0007669"/>
    <property type="project" value="UniProtKB-UniRule"/>
</dbReference>
<evidence type="ECO:0000256" key="1">
    <source>
        <dbReference type="ARBA" id="ARBA00022741"/>
    </source>
</evidence>
<reference evidence="8" key="1">
    <citation type="submission" date="2016-10" db="EMBL/GenBank/DDBJ databases">
        <authorList>
            <person name="Varghese N."/>
            <person name="Submissions S."/>
        </authorList>
    </citation>
    <scope>NUCLEOTIDE SEQUENCE [LARGE SCALE GENOMIC DNA]</scope>
    <source>
        <strain evidence="8">DSM 13327</strain>
    </source>
</reference>
<feature type="domain" description="RapZ C-terminal" evidence="6">
    <location>
        <begin position="166"/>
        <end position="286"/>
    </location>
</feature>
<evidence type="ECO:0000259" key="6">
    <source>
        <dbReference type="Pfam" id="PF22740"/>
    </source>
</evidence>
<keyword evidence="8" id="KW-1185">Reference proteome</keyword>
<dbReference type="InterPro" id="IPR005337">
    <property type="entry name" value="RapZ-like"/>
</dbReference>
<keyword evidence="3 4" id="KW-0342">GTP-binding</keyword>
<evidence type="ECO:0000256" key="4">
    <source>
        <dbReference type="HAMAP-Rule" id="MF_00636"/>
    </source>
</evidence>
<dbReference type="NCBIfam" id="NF003828">
    <property type="entry name" value="PRK05416.1"/>
    <property type="match status" value="1"/>
</dbReference>
<evidence type="ECO:0000256" key="2">
    <source>
        <dbReference type="ARBA" id="ARBA00022840"/>
    </source>
</evidence>
<dbReference type="GO" id="GO:0005524">
    <property type="term" value="F:ATP binding"/>
    <property type="evidence" value="ECO:0007669"/>
    <property type="project" value="UniProtKB-UniRule"/>
</dbReference>
<keyword evidence="1 4" id="KW-0547">Nucleotide-binding</keyword>
<proteinExistence type="inferred from homology"/>